<organism evidence="2 3">
    <name type="scientific">Dyadobacter frigoris</name>
    <dbReference type="NCBI Taxonomy" id="2576211"/>
    <lineage>
        <taxon>Bacteria</taxon>
        <taxon>Pseudomonadati</taxon>
        <taxon>Bacteroidota</taxon>
        <taxon>Cytophagia</taxon>
        <taxon>Cytophagales</taxon>
        <taxon>Spirosomataceae</taxon>
        <taxon>Dyadobacter</taxon>
    </lineage>
</organism>
<dbReference type="EMBL" id="SZVO01000026">
    <property type="protein sequence ID" value="TKT86017.1"/>
    <property type="molecule type" value="Genomic_DNA"/>
</dbReference>
<sequence>MFYRFNAHRATKPQPNDSKTDSIARKIAGNISRVQCYWATIMDKYARRLPHKWLKALLIALALGSGSYCTYLFEDGIFSHVASRVEKIEFRRLWPFGQSGEKEKLQKQSAFARYLDSLEREVKRDSLENPQYYKP</sequence>
<proteinExistence type="predicted"/>
<dbReference type="OrthoDB" id="961744at2"/>
<dbReference type="Proteomes" id="UP000304900">
    <property type="component" value="Unassembled WGS sequence"/>
</dbReference>
<evidence type="ECO:0000256" key="1">
    <source>
        <dbReference type="SAM" id="MobiDB-lite"/>
    </source>
</evidence>
<comment type="caution">
    <text evidence="2">The sequence shown here is derived from an EMBL/GenBank/DDBJ whole genome shotgun (WGS) entry which is preliminary data.</text>
</comment>
<feature type="compositionally biased region" description="Basic residues" evidence="1">
    <location>
        <begin position="1"/>
        <end position="11"/>
    </location>
</feature>
<dbReference type="RefSeq" id="WP_137344291.1">
    <property type="nucleotide sequence ID" value="NZ_SZVO01000026.1"/>
</dbReference>
<reference evidence="2 3" key="1">
    <citation type="submission" date="2019-05" db="EMBL/GenBank/DDBJ databases">
        <title>Dyadobacter AR-3-8 sp. nov., isolated from arctic soil.</title>
        <authorList>
            <person name="Chaudhary D.K."/>
        </authorList>
    </citation>
    <scope>NUCLEOTIDE SEQUENCE [LARGE SCALE GENOMIC DNA]</scope>
    <source>
        <strain evidence="2 3">AR-3-8</strain>
    </source>
</reference>
<dbReference type="AlphaFoldDB" id="A0A4U6CRC4"/>
<evidence type="ECO:0000313" key="2">
    <source>
        <dbReference type="EMBL" id="TKT86017.1"/>
    </source>
</evidence>
<keyword evidence="3" id="KW-1185">Reference proteome</keyword>
<evidence type="ECO:0000313" key="3">
    <source>
        <dbReference type="Proteomes" id="UP000304900"/>
    </source>
</evidence>
<feature type="region of interest" description="Disordered" evidence="1">
    <location>
        <begin position="1"/>
        <end position="20"/>
    </location>
</feature>
<accession>A0A4U6CRC4</accession>
<gene>
    <name evidence="2" type="ORF">FDK13_32990</name>
</gene>
<name>A0A4U6CRC4_9BACT</name>
<protein>
    <submittedName>
        <fullName evidence="2">Uncharacterized protein</fullName>
    </submittedName>
</protein>